<feature type="compositionally biased region" description="Pro residues" evidence="1">
    <location>
        <begin position="151"/>
        <end position="160"/>
    </location>
</feature>
<dbReference type="Gene3D" id="1.20.1270.70">
    <property type="entry name" value="Designed single chain three-helix bundle"/>
    <property type="match status" value="1"/>
</dbReference>
<comment type="caution">
    <text evidence="2">The sequence shown here is derived from an EMBL/GenBank/DDBJ whole genome shotgun (WGS) entry which is preliminary data.</text>
</comment>
<feature type="region of interest" description="Disordered" evidence="1">
    <location>
        <begin position="14"/>
        <end position="113"/>
    </location>
</feature>
<feature type="compositionally biased region" description="Polar residues" evidence="1">
    <location>
        <begin position="45"/>
        <end position="65"/>
    </location>
</feature>
<keyword evidence="3" id="KW-1185">Reference proteome</keyword>
<dbReference type="AlphaFoldDB" id="A0AAE1PEA6"/>
<proteinExistence type="predicted"/>
<reference evidence="2" key="1">
    <citation type="submission" date="2023-11" db="EMBL/GenBank/DDBJ databases">
        <title>Genome assemblies of two species of porcelain crab, Petrolisthes cinctipes and Petrolisthes manimaculis (Anomura: Porcellanidae).</title>
        <authorList>
            <person name="Angst P."/>
        </authorList>
    </citation>
    <scope>NUCLEOTIDE SEQUENCE</scope>
    <source>
        <strain evidence="2">PB745_02</strain>
        <tissue evidence="2">Gill</tissue>
    </source>
</reference>
<feature type="compositionally biased region" description="Acidic residues" evidence="1">
    <location>
        <begin position="14"/>
        <end position="24"/>
    </location>
</feature>
<feature type="region of interest" description="Disordered" evidence="1">
    <location>
        <begin position="146"/>
        <end position="168"/>
    </location>
</feature>
<protein>
    <submittedName>
        <fullName evidence="2">Uncharacterized protein</fullName>
    </submittedName>
</protein>
<evidence type="ECO:0000256" key="1">
    <source>
        <dbReference type="SAM" id="MobiDB-lite"/>
    </source>
</evidence>
<accession>A0AAE1PEA6</accession>
<feature type="compositionally biased region" description="Low complexity" evidence="1">
    <location>
        <begin position="260"/>
        <end position="276"/>
    </location>
</feature>
<dbReference type="EMBL" id="JAWZYT010002050">
    <property type="protein sequence ID" value="KAK4307020.1"/>
    <property type="molecule type" value="Genomic_DNA"/>
</dbReference>
<evidence type="ECO:0000313" key="3">
    <source>
        <dbReference type="Proteomes" id="UP001292094"/>
    </source>
</evidence>
<feature type="region of interest" description="Disordered" evidence="1">
    <location>
        <begin position="251"/>
        <end position="284"/>
    </location>
</feature>
<sequence length="284" mass="30486">MAYSGPATLAEVEADLNLSEEEDIADKHWPPLKLHSQMPGPTPWQPQVNTSYPASHPTTSTSSKRPVSLDSDDDKCGWCAGSHPSRTCPHRTPSQPTSNDPLSPSEQPLPTPDKSMWKCPRCHEHGVSVWHGCTRRSRTASAYAPTVPTLAPLPPPPPPQHQLTPSSRPTESAEIVALRKAVAALESRCTALTARFDTIDARFDSLISQQATTTSRLDTLVEAQQVVIASVASLTERLDAVASQLERVIGLVPAQPPTPGTSSGSVSSMTTTSSVSRRPKGKLR</sequence>
<evidence type="ECO:0000313" key="2">
    <source>
        <dbReference type="EMBL" id="KAK4307020.1"/>
    </source>
</evidence>
<organism evidence="2 3">
    <name type="scientific">Petrolisthes manimaculis</name>
    <dbReference type="NCBI Taxonomy" id="1843537"/>
    <lineage>
        <taxon>Eukaryota</taxon>
        <taxon>Metazoa</taxon>
        <taxon>Ecdysozoa</taxon>
        <taxon>Arthropoda</taxon>
        <taxon>Crustacea</taxon>
        <taxon>Multicrustacea</taxon>
        <taxon>Malacostraca</taxon>
        <taxon>Eumalacostraca</taxon>
        <taxon>Eucarida</taxon>
        <taxon>Decapoda</taxon>
        <taxon>Pleocyemata</taxon>
        <taxon>Anomura</taxon>
        <taxon>Galatheoidea</taxon>
        <taxon>Porcellanidae</taxon>
        <taxon>Petrolisthes</taxon>
    </lineage>
</organism>
<feature type="compositionally biased region" description="Polar residues" evidence="1">
    <location>
        <begin position="92"/>
        <end position="108"/>
    </location>
</feature>
<gene>
    <name evidence="2" type="ORF">Pmani_021182</name>
</gene>
<name>A0AAE1PEA6_9EUCA</name>
<dbReference type="Proteomes" id="UP001292094">
    <property type="component" value="Unassembled WGS sequence"/>
</dbReference>